<dbReference type="Proteomes" id="UP000279259">
    <property type="component" value="Unassembled WGS sequence"/>
</dbReference>
<dbReference type="PANTHER" id="PTHR42718:SF9">
    <property type="entry name" value="MAJOR FACILITATOR SUPERFAMILY MULTIDRUG TRANSPORTER MFSC"/>
    <property type="match status" value="1"/>
</dbReference>
<evidence type="ECO:0000256" key="3">
    <source>
        <dbReference type="ARBA" id="ARBA00022692"/>
    </source>
</evidence>
<feature type="transmembrane region" description="Helical" evidence="7">
    <location>
        <begin position="448"/>
        <end position="468"/>
    </location>
</feature>
<feature type="transmembrane region" description="Helical" evidence="7">
    <location>
        <begin position="515"/>
        <end position="535"/>
    </location>
</feature>
<feature type="transmembrane region" description="Helical" evidence="7">
    <location>
        <begin position="312"/>
        <end position="338"/>
    </location>
</feature>
<dbReference type="Gene3D" id="1.20.1250.20">
    <property type="entry name" value="MFS general substrate transporter like domains"/>
    <property type="match status" value="2"/>
</dbReference>
<sequence>MSAAAEQGAQSTLSPPPLAHHTSSNTTATAANGTASSSLTPPGVSRTSTDSPDRTVVDLQLERHESRLQKGLHKWERAEEAPFEPLARAQTDKEGPGGAEIKLSQKRKWFLLFVFSVAQYLDIMSYSGLFVFTDQILNDLGILYQSSSWIITAYSVTFAAFLLFWGRVSDLYSAKPVFVYGFAGLGVTNLIISFMPNQYAYFVFRAISGIFGAATIPSAFRLILAIFEPAELQVALTLFGLSGAIANVTGLVIAGFFGFIKAGGQMAAWRWFFRAIFIIIVPFAFAAAPLTPKTKGDRKDECQTQKDRLKRLDIVGCLAMLFAIILLILGLTLGASYGWKTAKFLVPFLLSWPIFVGFFFWEAKLPEGYALIPPSTWKIPNLTLLIVFALGIYPWWAVNQLPLVERFLVVFGESPIIAAVRMLPQGIAALATAMVIPNILQKLGSARWPIALGMLLGAVSYLLMIFVPNGEIHNNEYWRWYFPAFIIGSGAAMMSFLGTNITVMTSVPPAMSGVAGALLQVSLQVGAVIGLSIQAGLLTIKPGSIANYANVQASFWFQFGWCLFNLVIFLAFFRPGKAAAGSAAAEGKKDVAAVV</sequence>
<dbReference type="OrthoDB" id="440755at2759"/>
<evidence type="ECO:0000313" key="9">
    <source>
        <dbReference type="EMBL" id="RSH82296.1"/>
    </source>
</evidence>
<feature type="transmembrane region" description="Helical" evidence="7">
    <location>
        <begin position="236"/>
        <end position="259"/>
    </location>
</feature>
<dbReference type="InterPro" id="IPR020846">
    <property type="entry name" value="MFS_dom"/>
</dbReference>
<keyword evidence="10" id="KW-1185">Reference proteome</keyword>
<dbReference type="EMBL" id="RSCD01000027">
    <property type="protein sequence ID" value="RSH82296.1"/>
    <property type="molecule type" value="Genomic_DNA"/>
</dbReference>
<feature type="transmembrane region" description="Helical" evidence="7">
    <location>
        <begin position="480"/>
        <end position="503"/>
    </location>
</feature>
<evidence type="ECO:0000256" key="5">
    <source>
        <dbReference type="ARBA" id="ARBA00023136"/>
    </source>
</evidence>
<dbReference type="GO" id="GO:0022857">
    <property type="term" value="F:transmembrane transporter activity"/>
    <property type="evidence" value="ECO:0007669"/>
    <property type="project" value="InterPro"/>
</dbReference>
<feature type="transmembrane region" description="Helical" evidence="7">
    <location>
        <begin position="555"/>
        <end position="573"/>
    </location>
</feature>
<dbReference type="Pfam" id="PF07690">
    <property type="entry name" value="MFS_1"/>
    <property type="match status" value="1"/>
</dbReference>
<keyword evidence="4 7" id="KW-1133">Transmembrane helix</keyword>
<feature type="transmembrane region" description="Helical" evidence="7">
    <location>
        <begin position="177"/>
        <end position="196"/>
    </location>
</feature>
<comment type="subcellular location">
    <subcellularLocation>
        <location evidence="1">Membrane</location>
        <topology evidence="1">Multi-pass membrane protein</topology>
    </subcellularLocation>
</comment>
<keyword evidence="2" id="KW-0813">Transport</keyword>
<dbReference type="InterPro" id="IPR036259">
    <property type="entry name" value="MFS_trans_sf"/>
</dbReference>
<dbReference type="GO" id="GO:0016020">
    <property type="term" value="C:membrane"/>
    <property type="evidence" value="ECO:0007669"/>
    <property type="project" value="UniProtKB-SubCell"/>
</dbReference>
<dbReference type="PROSITE" id="PS50850">
    <property type="entry name" value="MFS"/>
    <property type="match status" value="1"/>
</dbReference>
<gene>
    <name evidence="9" type="ORF">EHS25_006006</name>
</gene>
<keyword evidence="5 7" id="KW-0472">Membrane</keyword>
<organism evidence="9 10">
    <name type="scientific">Saitozyma podzolica</name>
    <dbReference type="NCBI Taxonomy" id="1890683"/>
    <lineage>
        <taxon>Eukaryota</taxon>
        <taxon>Fungi</taxon>
        <taxon>Dikarya</taxon>
        <taxon>Basidiomycota</taxon>
        <taxon>Agaricomycotina</taxon>
        <taxon>Tremellomycetes</taxon>
        <taxon>Tremellales</taxon>
        <taxon>Trimorphomycetaceae</taxon>
        <taxon>Saitozyma</taxon>
    </lineage>
</organism>
<feature type="transmembrane region" description="Helical" evidence="7">
    <location>
        <begin position="344"/>
        <end position="363"/>
    </location>
</feature>
<feature type="transmembrane region" description="Helical" evidence="7">
    <location>
        <begin position="142"/>
        <end position="165"/>
    </location>
</feature>
<feature type="transmembrane region" description="Helical" evidence="7">
    <location>
        <begin position="271"/>
        <end position="291"/>
    </location>
</feature>
<comment type="caution">
    <text evidence="9">The sequence shown here is derived from an EMBL/GenBank/DDBJ whole genome shotgun (WGS) entry which is preliminary data.</text>
</comment>
<feature type="transmembrane region" description="Helical" evidence="7">
    <location>
        <begin position="416"/>
        <end position="436"/>
    </location>
</feature>
<dbReference type="PANTHER" id="PTHR42718">
    <property type="entry name" value="MAJOR FACILITATOR SUPERFAMILY MULTIDRUG TRANSPORTER MFSC"/>
    <property type="match status" value="1"/>
</dbReference>
<dbReference type="AlphaFoldDB" id="A0A427XTP1"/>
<evidence type="ECO:0000256" key="2">
    <source>
        <dbReference type="ARBA" id="ARBA00022448"/>
    </source>
</evidence>
<protein>
    <recommendedName>
        <fullName evidence="8">Major facilitator superfamily (MFS) profile domain-containing protein</fullName>
    </recommendedName>
</protein>
<keyword evidence="3 7" id="KW-0812">Transmembrane</keyword>
<name>A0A427XTP1_9TREE</name>
<dbReference type="SUPFAM" id="SSF103473">
    <property type="entry name" value="MFS general substrate transporter"/>
    <property type="match status" value="1"/>
</dbReference>
<accession>A0A427XTP1</accession>
<feature type="compositionally biased region" description="Low complexity" evidence="6">
    <location>
        <begin position="19"/>
        <end position="38"/>
    </location>
</feature>
<feature type="region of interest" description="Disordered" evidence="6">
    <location>
        <begin position="1"/>
        <end position="56"/>
    </location>
</feature>
<evidence type="ECO:0000259" key="8">
    <source>
        <dbReference type="PROSITE" id="PS50850"/>
    </source>
</evidence>
<dbReference type="InterPro" id="IPR011701">
    <property type="entry name" value="MFS"/>
</dbReference>
<feature type="transmembrane region" description="Helical" evidence="7">
    <location>
        <begin position="109"/>
        <end position="130"/>
    </location>
</feature>
<feature type="transmembrane region" description="Helical" evidence="7">
    <location>
        <begin position="202"/>
        <end position="224"/>
    </location>
</feature>
<evidence type="ECO:0000256" key="7">
    <source>
        <dbReference type="SAM" id="Phobius"/>
    </source>
</evidence>
<reference evidence="9 10" key="1">
    <citation type="submission" date="2018-11" db="EMBL/GenBank/DDBJ databases">
        <title>Genome sequence of Saitozyma podzolica DSM 27192.</title>
        <authorList>
            <person name="Aliyu H."/>
            <person name="Gorte O."/>
            <person name="Ochsenreither K."/>
        </authorList>
    </citation>
    <scope>NUCLEOTIDE SEQUENCE [LARGE SCALE GENOMIC DNA]</scope>
    <source>
        <strain evidence="9 10">DSM 27192</strain>
    </source>
</reference>
<evidence type="ECO:0000256" key="6">
    <source>
        <dbReference type="SAM" id="MobiDB-lite"/>
    </source>
</evidence>
<feature type="domain" description="Major facilitator superfamily (MFS) profile" evidence="8">
    <location>
        <begin position="111"/>
        <end position="577"/>
    </location>
</feature>
<proteinExistence type="predicted"/>
<dbReference type="CDD" id="cd17321">
    <property type="entry name" value="MFS_MMR_MDR_like"/>
    <property type="match status" value="1"/>
</dbReference>
<evidence type="ECO:0000256" key="4">
    <source>
        <dbReference type="ARBA" id="ARBA00022989"/>
    </source>
</evidence>
<evidence type="ECO:0000313" key="10">
    <source>
        <dbReference type="Proteomes" id="UP000279259"/>
    </source>
</evidence>
<feature type="transmembrane region" description="Helical" evidence="7">
    <location>
        <begin position="375"/>
        <end position="396"/>
    </location>
</feature>
<evidence type="ECO:0000256" key="1">
    <source>
        <dbReference type="ARBA" id="ARBA00004141"/>
    </source>
</evidence>
<dbReference type="STRING" id="1890683.A0A427XTP1"/>